<protein>
    <submittedName>
        <fullName evidence="2">Unannotated protein</fullName>
    </submittedName>
</protein>
<evidence type="ECO:0000313" key="4">
    <source>
        <dbReference type="EMBL" id="CAB5063202.1"/>
    </source>
</evidence>
<sequence>MVVKSKVDVIGSARRLLRVNSITKDSEIAQQIANPVIHFKFEIADFLKNPLLSKCRKLIENSKPIQVTPKVILKKFTIGVKITTKVPGSGIPFCTPVASIITS</sequence>
<evidence type="ECO:0000313" key="2">
    <source>
        <dbReference type="EMBL" id="CAB4788844.1"/>
    </source>
</evidence>
<organism evidence="2">
    <name type="scientific">freshwater metagenome</name>
    <dbReference type="NCBI Taxonomy" id="449393"/>
    <lineage>
        <taxon>unclassified sequences</taxon>
        <taxon>metagenomes</taxon>
        <taxon>ecological metagenomes</taxon>
    </lineage>
</organism>
<dbReference type="EMBL" id="CAFBOI010000079">
    <property type="protein sequence ID" value="CAB4980411.1"/>
    <property type="molecule type" value="Genomic_DNA"/>
</dbReference>
<gene>
    <name evidence="1" type="ORF">UFOPK1791_00610</name>
    <name evidence="2" type="ORF">UFOPK2982_00403</name>
    <name evidence="3" type="ORF">UFOPK3948_00709</name>
    <name evidence="4" type="ORF">UFOPK4355_00529</name>
</gene>
<accession>A0A6J6X0F3</accession>
<proteinExistence type="predicted"/>
<dbReference type="EMBL" id="CAFBQT010000050">
    <property type="protein sequence ID" value="CAB5063202.1"/>
    <property type="molecule type" value="Genomic_DNA"/>
</dbReference>
<dbReference type="EMBL" id="CAEZUF010000047">
    <property type="protein sequence ID" value="CAB4591914.1"/>
    <property type="molecule type" value="Genomic_DNA"/>
</dbReference>
<evidence type="ECO:0000313" key="1">
    <source>
        <dbReference type="EMBL" id="CAB4591914.1"/>
    </source>
</evidence>
<name>A0A6J6X0F3_9ZZZZ</name>
<reference evidence="2" key="1">
    <citation type="submission" date="2020-05" db="EMBL/GenBank/DDBJ databases">
        <authorList>
            <person name="Chiriac C."/>
            <person name="Salcher M."/>
            <person name="Ghai R."/>
            <person name="Kavagutti S V."/>
        </authorList>
    </citation>
    <scope>NUCLEOTIDE SEQUENCE</scope>
</reference>
<dbReference type="EMBL" id="CAFAAE010000038">
    <property type="protein sequence ID" value="CAB4788844.1"/>
    <property type="molecule type" value="Genomic_DNA"/>
</dbReference>
<evidence type="ECO:0000313" key="3">
    <source>
        <dbReference type="EMBL" id="CAB4980411.1"/>
    </source>
</evidence>
<dbReference type="AlphaFoldDB" id="A0A6J6X0F3"/>